<reference evidence="2 4" key="1">
    <citation type="submission" date="2018-06" db="EMBL/GenBank/DDBJ databases">
        <title>Genomic Encyclopedia of Type Strains, Phase III (KMG-III): the genomes of soil and plant-associated and newly described type strains.</title>
        <authorList>
            <person name="Whitman W."/>
        </authorList>
    </citation>
    <scope>NUCLEOTIDE SEQUENCE [LARGE SCALE GENOMIC DNA]</scope>
    <source>
        <strain evidence="2 4">CECT 7022</strain>
    </source>
</reference>
<feature type="transmembrane region" description="Helical" evidence="1">
    <location>
        <begin position="268"/>
        <end position="289"/>
    </location>
</feature>
<organism evidence="2 4">
    <name type="scientific">Paenibacillus barcinonensis</name>
    <dbReference type="NCBI Taxonomy" id="198119"/>
    <lineage>
        <taxon>Bacteria</taxon>
        <taxon>Bacillati</taxon>
        <taxon>Bacillota</taxon>
        <taxon>Bacilli</taxon>
        <taxon>Bacillales</taxon>
        <taxon>Paenibacillaceae</taxon>
        <taxon>Paenibacillus</taxon>
    </lineage>
</organism>
<evidence type="ECO:0000313" key="2">
    <source>
        <dbReference type="EMBL" id="PYE44236.1"/>
    </source>
</evidence>
<evidence type="ECO:0000313" key="4">
    <source>
        <dbReference type="Proteomes" id="UP000247790"/>
    </source>
</evidence>
<dbReference type="OrthoDB" id="2659138at2"/>
<proteinExistence type="predicted"/>
<keyword evidence="5" id="KW-1185">Reference proteome</keyword>
<feature type="transmembrane region" description="Helical" evidence="1">
    <location>
        <begin position="64"/>
        <end position="83"/>
    </location>
</feature>
<keyword evidence="1" id="KW-1133">Transmembrane helix</keyword>
<feature type="transmembrane region" description="Helical" evidence="1">
    <location>
        <begin position="460"/>
        <end position="479"/>
    </location>
</feature>
<evidence type="ECO:0000256" key="1">
    <source>
        <dbReference type="SAM" id="Phobius"/>
    </source>
</evidence>
<accession>A0A2V4V5Y7</accession>
<feature type="transmembrane region" description="Helical" evidence="1">
    <location>
        <begin position="522"/>
        <end position="542"/>
    </location>
</feature>
<feature type="transmembrane region" description="Helical" evidence="1">
    <location>
        <begin position="495"/>
        <end position="516"/>
    </location>
</feature>
<dbReference type="EMBL" id="QJSW01000025">
    <property type="protein sequence ID" value="PYE44236.1"/>
    <property type="molecule type" value="Genomic_DNA"/>
</dbReference>
<protein>
    <recommendedName>
        <fullName evidence="6">ABC-2 type transport system permease protein</fullName>
    </recommendedName>
</protein>
<feature type="transmembrane region" description="Helical" evidence="1">
    <location>
        <begin position="95"/>
        <end position="119"/>
    </location>
</feature>
<feature type="transmembrane region" description="Helical" evidence="1">
    <location>
        <begin position="170"/>
        <end position="196"/>
    </location>
</feature>
<name>A0A2V4V5Y7_PAEBA</name>
<feature type="transmembrane region" description="Helical" evidence="1">
    <location>
        <begin position="383"/>
        <end position="404"/>
    </location>
</feature>
<dbReference type="RefSeq" id="WP_110899081.1">
    <property type="nucleotide sequence ID" value="NZ_CP054614.1"/>
</dbReference>
<feature type="transmembrane region" description="Helical" evidence="1">
    <location>
        <begin position="208"/>
        <end position="227"/>
    </location>
</feature>
<gene>
    <name evidence="2" type="ORF">DFQ00_12513</name>
    <name evidence="3" type="ORF">HUB98_15740</name>
</gene>
<dbReference type="Proteomes" id="UP000509327">
    <property type="component" value="Chromosome"/>
</dbReference>
<evidence type="ECO:0008006" key="6">
    <source>
        <dbReference type="Google" id="ProtNLM"/>
    </source>
</evidence>
<dbReference type="Proteomes" id="UP000247790">
    <property type="component" value="Unassembled WGS sequence"/>
</dbReference>
<keyword evidence="1" id="KW-0812">Transmembrane</keyword>
<sequence length="551" mass="62909">MAESSDFRTLKILDRFRPIIARTGADYDVLRLILRVKFQMDQRRVPTIMSARAKSKDNADSNHYIRSLWIYALMGIIMVPFVVWNTGHFMLQMGLVYGILMFMIMSSMISDFSSVLLDIRDRNIVMTKPVNARTVGMARAIHTGVYLLLLSGSLTAAPLVAGLVAHGIGFFLIFLIELILTNMLILFSTSLIYLLMMKFMDGEKLKDAINMIQILLSVSIAIGYQFVIRSFEIIDFKAVFTPEWWQLFLPPIWYASAYEWLFAGGGGGWIYTFTALAVVVPVISLLIYVKLMPSFELYLEKMAHVSQTSSRRRGGWDRFVAKLVSRSREEQACFRLAASLMRNEREFKLQVYPLLALAMALPYLFWLTALQSSTWAEFRQSEFVYTLYIMLFLVVTAVTVLRYSGQYKAAWVFRAAPMANENVLYQGTLKAFFYNLFLPLFLLNAVVFTWVFGFRILSDLVIILLSSSALVPLSGKLLLRTPPFSESFSMAQKSGGWYALIVIPVLLMLWGIHVWFKTLPGGSWIYGMILIVANVLLWKLLYQVKKPGHVE</sequence>
<reference evidence="3 5" key="2">
    <citation type="submission" date="2020-06" db="EMBL/GenBank/DDBJ databases">
        <title>Complete genome of Paenibacillus barcinonensis KACC11450.</title>
        <authorList>
            <person name="Kim M."/>
            <person name="Park Y.-J."/>
            <person name="Shin J.-H."/>
        </authorList>
    </citation>
    <scope>NUCLEOTIDE SEQUENCE [LARGE SCALE GENOMIC DNA]</scope>
    <source>
        <strain evidence="3 5">KACC11450</strain>
    </source>
</reference>
<keyword evidence="1" id="KW-0472">Membrane</keyword>
<feature type="transmembrane region" description="Helical" evidence="1">
    <location>
        <begin position="351"/>
        <end position="371"/>
    </location>
</feature>
<evidence type="ECO:0000313" key="3">
    <source>
        <dbReference type="EMBL" id="QKS57612.1"/>
    </source>
</evidence>
<dbReference type="AlphaFoldDB" id="A0A2V4V5Y7"/>
<feature type="transmembrane region" description="Helical" evidence="1">
    <location>
        <begin position="432"/>
        <end position="454"/>
    </location>
</feature>
<dbReference type="EMBL" id="CP054614">
    <property type="protein sequence ID" value="QKS57612.1"/>
    <property type="molecule type" value="Genomic_DNA"/>
</dbReference>
<feature type="transmembrane region" description="Helical" evidence="1">
    <location>
        <begin position="140"/>
        <end position="164"/>
    </location>
</feature>
<evidence type="ECO:0000313" key="5">
    <source>
        <dbReference type="Proteomes" id="UP000509327"/>
    </source>
</evidence>